<feature type="domain" description="PucR C-terminal helix-turn-helix" evidence="2">
    <location>
        <begin position="480"/>
        <end position="536"/>
    </location>
</feature>
<dbReference type="eggNOG" id="COG3835">
    <property type="taxonomic scope" value="Bacteria"/>
</dbReference>
<comment type="caution">
    <text evidence="3">The sequence shown here is derived from an EMBL/GenBank/DDBJ whole genome shotgun (WGS) entry which is preliminary data.</text>
</comment>
<dbReference type="STRING" id="1384049.CD29_07930"/>
<sequence>MITVEESLLLPELSSITVRSGQGGLSRRIRWTHIMGGNKIGHFLEGGELLLTSGKGWPDDPILEEKLLHSLLNHQISGIIFATGHYLKDCPPAALEFGEFHDIPILEMPFDVPFVKISKAINQLIMNKQFWKNELMNSISPGLTKQLTSFTDIKETCDFIANYLKCPIILTTFDQKILTTAIPVDYQEPFNPSRQVKMMSNQLNNTISEEKSIKSFPNIVRVSNPEFPNSVAVQLLIGNEIWGILWLLNLGQAKDQSNQQLILEYFSSILIDIFVQQKQLEAKEKLAQLEMLEFLIEKTEIDLNDADVKLRNLGFYHNKQWIMGIVLPDLNNQSISSKEITQVRDAYKSWLGANEEVSGFCQFYKQQLILLISSDFDNLLLKQYLNELHSYLIENTQIPNISILFGGIKTEWKSLNQSYNDIKSLMSIVKTICYKEGVYFSDELRREMLLYQGFNRHQAIELRKAILPAEFFTERGEVFYETLKCLALNNFNREKTSEILHIHRNTLRYRIEKIEELLQCRLSTSRSQFWVQVALDLEALAT</sequence>
<evidence type="ECO:0000259" key="2">
    <source>
        <dbReference type="Pfam" id="PF13556"/>
    </source>
</evidence>
<reference evidence="3 4" key="1">
    <citation type="submission" date="2014-02" db="EMBL/GenBank/DDBJ databases">
        <title>Draft genome sequence of Lysinibacillus manganicus DSM 26584T.</title>
        <authorList>
            <person name="Zhang F."/>
            <person name="Wang G."/>
            <person name="Zhang L."/>
        </authorList>
    </citation>
    <scope>NUCLEOTIDE SEQUENCE [LARGE SCALE GENOMIC DNA]</scope>
    <source>
        <strain evidence="3 4">DSM 26584</strain>
    </source>
</reference>
<dbReference type="Gene3D" id="1.10.10.2840">
    <property type="entry name" value="PucR C-terminal helix-turn-helix domain"/>
    <property type="match status" value="1"/>
</dbReference>
<dbReference type="InterPro" id="IPR051448">
    <property type="entry name" value="CdaR-like_regulators"/>
</dbReference>
<dbReference type="InterPro" id="IPR025736">
    <property type="entry name" value="PucR_C-HTH_dom"/>
</dbReference>
<accession>A0A0A3I2A0</accession>
<protein>
    <recommendedName>
        <fullName evidence="5">PucR family transcriptional regulator</fullName>
    </recommendedName>
</protein>
<dbReference type="Pfam" id="PF07905">
    <property type="entry name" value="PucR"/>
    <property type="match status" value="1"/>
</dbReference>
<evidence type="ECO:0000313" key="4">
    <source>
        <dbReference type="Proteomes" id="UP000030416"/>
    </source>
</evidence>
<dbReference type="Proteomes" id="UP000030416">
    <property type="component" value="Unassembled WGS sequence"/>
</dbReference>
<name>A0A0A3I2A0_9BACL</name>
<dbReference type="AlphaFoldDB" id="A0A0A3I2A0"/>
<gene>
    <name evidence="3" type="ORF">CD29_07930</name>
</gene>
<dbReference type="InterPro" id="IPR042070">
    <property type="entry name" value="PucR_C-HTH_sf"/>
</dbReference>
<dbReference type="RefSeq" id="WP_036185009.1">
    <property type="nucleotide sequence ID" value="NZ_AVDA01000008.1"/>
</dbReference>
<evidence type="ECO:0000259" key="1">
    <source>
        <dbReference type="Pfam" id="PF07905"/>
    </source>
</evidence>
<dbReference type="PANTHER" id="PTHR33744:SF1">
    <property type="entry name" value="DNA-BINDING TRANSCRIPTIONAL ACTIVATOR ADER"/>
    <property type="match status" value="1"/>
</dbReference>
<evidence type="ECO:0000313" key="3">
    <source>
        <dbReference type="EMBL" id="KGR78951.1"/>
    </source>
</evidence>
<evidence type="ECO:0008006" key="5">
    <source>
        <dbReference type="Google" id="ProtNLM"/>
    </source>
</evidence>
<proteinExistence type="predicted"/>
<dbReference type="Pfam" id="PF13556">
    <property type="entry name" value="HTH_30"/>
    <property type="match status" value="1"/>
</dbReference>
<feature type="domain" description="Purine catabolism PurC-like" evidence="1">
    <location>
        <begin position="8"/>
        <end position="125"/>
    </location>
</feature>
<organism evidence="3 4">
    <name type="scientific">Ureibacillus manganicus DSM 26584</name>
    <dbReference type="NCBI Taxonomy" id="1384049"/>
    <lineage>
        <taxon>Bacteria</taxon>
        <taxon>Bacillati</taxon>
        <taxon>Bacillota</taxon>
        <taxon>Bacilli</taxon>
        <taxon>Bacillales</taxon>
        <taxon>Caryophanaceae</taxon>
        <taxon>Ureibacillus</taxon>
    </lineage>
</organism>
<dbReference type="InterPro" id="IPR012914">
    <property type="entry name" value="PucR_dom"/>
</dbReference>
<dbReference type="PANTHER" id="PTHR33744">
    <property type="entry name" value="CARBOHYDRATE DIACID REGULATOR"/>
    <property type="match status" value="1"/>
</dbReference>
<keyword evidence="4" id="KW-1185">Reference proteome</keyword>
<dbReference type="EMBL" id="JPVN01000008">
    <property type="protein sequence ID" value="KGR78951.1"/>
    <property type="molecule type" value="Genomic_DNA"/>
</dbReference>